<dbReference type="InterPro" id="IPR008948">
    <property type="entry name" value="L-Aspartase-like"/>
</dbReference>
<dbReference type="NCBIfam" id="TIGR01226">
    <property type="entry name" value="phe_am_lyase"/>
    <property type="match status" value="1"/>
</dbReference>
<dbReference type="Gene3D" id="1.10.274.20">
    <property type="entry name" value="Phenylalanine ammonia-lyase 1, domain 3"/>
    <property type="match status" value="1"/>
</dbReference>
<dbReference type="SUPFAM" id="SSF48557">
    <property type="entry name" value="L-aspartase-like"/>
    <property type="match status" value="1"/>
</dbReference>
<evidence type="ECO:0000313" key="3">
    <source>
        <dbReference type="EMBL" id="KAF1991970.1"/>
    </source>
</evidence>
<sequence length="702" mass="75246">MTREVSPARQTTSHAAKTLQSWLQLQDLRNASEVTVDGQTLDIPSVVAVAKYGALATLDKTPEVTERIQASVDMLRSYLDQGHMVYGVNTGFGGSADTRTTDLVSLQKALVQHQNIGVLTSSDIGKPQLEGTSGDPFLSHSMPSQWVRGLMLSRVNSVLRGHSAVSLPVIDAILGLLRHNLTPVIPLRGSISASGDLSPLSYVAATLQGNKDIYVRTGDGKIVSADEALKTANIEPVELAAKEGLGLLNGTAASASVASLALYETNHLATLSQVLVAMGTEALTGTAESFHPFLAAIRPHPGQIESAANIRSYLTGSRLAQGLQGSNKSVSGLAQDRYALRTSSQWVGPQLEDLLLASEQVATELNSTTDNPLLEVATETVHHGGNFQALAVTSAMEKTRSALQMFGKMLFAIGGEMINPMMNRGLPPNLAADDPSLSFLCKGVDISLASYISELGFLANPVSSHVHSAEMHNQAINSLALISGRYTMQAVDVLSAMCAAFLFLVTQALDLRVLQLRFVEMAQEKMALVTKDALASGDEATAERVWKGVREIWDANTNLDLMARCDKTASSAVAVLVTELSQSPSLSQHDGVSYLLQNIKTWKSSLAQTLAEEYNKSRNEMFANHADITPQYLGQASRKLYTFVRADLKVPFHRGLADVEGRTIGSFISVIYEALRDGRLHEPVMAAVKEGLTTAAGPGERE</sequence>
<dbReference type="Pfam" id="PF00221">
    <property type="entry name" value="Lyase_aromatic"/>
    <property type="match status" value="1"/>
</dbReference>
<dbReference type="InterPro" id="IPR005922">
    <property type="entry name" value="Phe_NH3-lyase"/>
</dbReference>
<dbReference type="InterPro" id="IPR001106">
    <property type="entry name" value="Aromatic_Lyase"/>
</dbReference>
<evidence type="ECO:0000313" key="4">
    <source>
        <dbReference type="Proteomes" id="UP000800041"/>
    </source>
</evidence>
<reference evidence="3" key="1">
    <citation type="journal article" date="2020" name="Stud. Mycol.">
        <title>101 Dothideomycetes genomes: a test case for predicting lifestyles and emergence of pathogens.</title>
        <authorList>
            <person name="Haridas S."/>
            <person name="Albert R."/>
            <person name="Binder M."/>
            <person name="Bloem J."/>
            <person name="Labutti K."/>
            <person name="Salamov A."/>
            <person name="Andreopoulos B."/>
            <person name="Baker S."/>
            <person name="Barry K."/>
            <person name="Bills G."/>
            <person name="Bluhm B."/>
            <person name="Cannon C."/>
            <person name="Castanera R."/>
            <person name="Culley D."/>
            <person name="Daum C."/>
            <person name="Ezra D."/>
            <person name="Gonzalez J."/>
            <person name="Henrissat B."/>
            <person name="Kuo A."/>
            <person name="Liang C."/>
            <person name="Lipzen A."/>
            <person name="Lutzoni F."/>
            <person name="Magnuson J."/>
            <person name="Mondo S."/>
            <person name="Nolan M."/>
            <person name="Ohm R."/>
            <person name="Pangilinan J."/>
            <person name="Park H.-J."/>
            <person name="Ramirez L."/>
            <person name="Alfaro M."/>
            <person name="Sun H."/>
            <person name="Tritt A."/>
            <person name="Yoshinaga Y."/>
            <person name="Zwiers L.-H."/>
            <person name="Turgeon B."/>
            <person name="Goodwin S."/>
            <person name="Spatafora J."/>
            <person name="Crous P."/>
            <person name="Grigoriev I."/>
        </authorList>
    </citation>
    <scope>NUCLEOTIDE SEQUENCE</scope>
    <source>
        <strain evidence="3">CBS 113979</strain>
    </source>
</reference>
<keyword evidence="4" id="KW-1185">Reference proteome</keyword>
<evidence type="ECO:0000256" key="1">
    <source>
        <dbReference type="ARBA" id="ARBA00007238"/>
    </source>
</evidence>
<dbReference type="PROSITE" id="PS00488">
    <property type="entry name" value="PAL_HISTIDASE"/>
    <property type="match status" value="1"/>
</dbReference>
<proteinExistence type="inferred from homology"/>
<dbReference type="EMBL" id="ML977138">
    <property type="protein sequence ID" value="KAF1991970.1"/>
    <property type="molecule type" value="Genomic_DNA"/>
</dbReference>
<dbReference type="Proteomes" id="UP000800041">
    <property type="component" value="Unassembled WGS sequence"/>
</dbReference>
<accession>A0A6G1HG20</accession>
<organism evidence="3 4">
    <name type="scientific">Aulographum hederae CBS 113979</name>
    <dbReference type="NCBI Taxonomy" id="1176131"/>
    <lineage>
        <taxon>Eukaryota</taxon>
        <taxon>Fungi</taxon>
        <taxon>Dikarya</taxon>
        <taxon>Ascomycota</taxon>
        <taxon>Pezizomycotina</taxon>
        <taxon>Dothideomycetes</taxon>
        <taxon>Pleosporomycetidae</taxon>
        <taxon>Aulographales</taxon>
        <taxon>Aulographaceae</taxon>
    </lineage>
</organism>
<dbReference type="Gene3D" id="1.20.200.10">
    <property type="entry name" value="Fumarase/aspartase (Central domain)"/>
    <property type="match status" value="1"/>
</dbReference>
<dbReference type="InterPro" id="IPR022313">
    <property type="entry name" value="Phe/His_NH3-lyase_AS"/>
</dbReference>
<dbReference type="OrthoDB" id="10051290at2759"/>
<comment type="similarity">
    <text evidence="1 2">Belongs to the PAL/histidase family.</text>
</comment>
<dbReference type="GO" id="GO:0006559">
    <property type="term" value="P:L-phenylalanine catabolic process"/>
    <property type="evidence" value="ECO:0007669"/>
    <property type="project" value="InterPro"/>
</dbReference>
<evidence type="ECO:0000256" key="2">
    <source>
        <dbReference type="RuleBase" id="RU003954"/>
    </source>
</evidence>
<keyword evidence="2 3" id="KW-0456">Lyase</keyword>
<dbReference type="PANTHER" id="PTHR10362">
    <property type="entry name" value="HISTIDINE AMMONIA-LYASE"/>
    <property type="match status" value="1"/>
</dbReference>
<name>A0A6G1HG20_9PEZI</name>
<gene>
    <name evidence="3" type="ORF">K402DRAFT_322079</name>
</gene>
<dbReference type="CDD" id="cd00332">
    <property type="entry name" value="PAL-HAL"/>
    <property type="match status" value="1"/>
</dbReference>
<dbReference type="Gene3D" id="1.10.275.10">
    <property type="entry name" value="Fumarase/aspartase (N-terminal domain)"/>
    <property type="match status" value="1"/>
</dbReference>
<dbReference type="GO" id="GO:0016841">
    <property type="term" value="F:ammonia-lyase activity"/>
    <property type="evidence" value="ECO:0007669"/>
    <property type="project" value="InterPro"/>
</dbReference>
<dbReference type="AlphaFoldDB" id="A0A6G1HG20"/>
<dbReference type="GO" id="GO:0005737">
    <property type="term" value="C:cytoplasm"/>
    <property type="evidence" value="ECO:0007669"/>
    <property type="project" value="InterPro"/>
</dbReference>
<dbReference type="InterPro" id="IPR023144">
    <property type="entry name" value="Phe_NH3-lyase_shielding_dom_sf"/>
</dbReference>
<protein>
    <submittedName>
        <fullName evidence="3">Putative phenylalanine ammonia-lyase</fullName>
    </submittedName>
</protein>
<dbReference type="InterPro" id="IPR024083">
    <property type="entry name" value="Fumarase/histidase_N"/>
</dbReference>